<dbReference type="AlphaFoldDB" id="A0A1G9YYG2"/>
<feature type="region of interest" description="Disordered" evidence="1">
    <location>
        <begin position="773"/>
        <end position="792"/>
    </location>
</feature>
<protein>
    <recommendedName>
        <fullName evidence="4">Lantibiotic dehydratase, C terminus</fullName>
    </recommendedName>
</protein>
<evidence type="ECO:0000256" key="1">
    <source>
        <dbReference type="SAM" id="MobiDB-lite"/>
    </source>
</evidence>
<dbReference type="Proteomes" id="UP000199671">
    <property type="component" value="Unassembled WGS sequence"/>
</dbReference>
<evidence type="ECO:0008006" key="4">
    <source>
        <dbReference type="Google" id="ProtNLM"/>
    </source>
</evidence>
<evidence type="ECO:0000313" key="2">
    <source>
        <dbReference type="EMBL" id="SDN14212.1"/>
    </source>
</evidence>
<dbReference type="RefSeq" id="WP_143008953.1">
    <property type="nucleotide sequence ID" value="NZ_FNHU01000015.1"/>
</dbReference>
<organism evidence="2 3">
    <name type="scientific">Actinomyces ruminicola</name>
    <dbReference type="NCBI Taxonomy" id="332524"/>
    <lineage>
        <taxon>Bacteria</taxon>
        <taxon>Bacillati</taxon>
        <taxon>Actinomycetota</taxon>
        <taxon>Actinomycetes</taxon>
        <taxon>Actinomycetales</taxon>
        <taxon>Actinomycetaceae</taxon>
        <taxon>Actinomyces</taxon>
    </lineage>
</organism>
<sequence>MNATLTASRTVVSPTVFARIGGLPADAVPGASTAVTDCLDRLHDAEERLEALTQPLIDQIFELVPDIEDSKVRRLVLQAKREVFARRVVAGRAERALCAVAPSGLLAAFEEWREQIDRRDALDASLSEVLAADDAEMLQALDRTVSDPGYLASLALATPELVARLLDRRPSKAPSERLVRSLYNYATRAALKTSPFSGLTTVNIAGADGRGRSTRTVAVHLASGLLRRAAHDGAHHPGLVLESSPVGNLPAEEHDRLVMLAQYVHQDGIIFREELVTGAEWAPTDYPDTFVPGVATDRVRRHLDAGALRERVPWSRGDAPLAVMSSVFPEGIGGVGADDMLGAGATGRDCKAADAAVRVRSMQRLTEFSSRVFDRGELGRCPGGLLYEDREAPWAVPDVLSAPGFREDLEDLSELMSPWVFRSHAYDLMVERFVARYGVGGRCDSPLSFCMALAVDNDGDRELSAAFIRNQRADVEQAAARSKLACGATAAPRHLGVMLQPVASSWEGLNGGEHLMVLNNTGSGIGAYQARFHRLFGETFRQDLEAEISGLWPGRKVLELTAWADCNTGQAMCTGVLPELQLPGEPKSPRGVPLESLSLIHDPMTDSLELWDDDGPVGLAYLGLTPQHLLNTYLHWVALLADPWVRFPPHTEAYAALTSGYKRLAEGAIEHEPRRMAGRRLVTRRESWLLSAPTLLDAVRDGEGLSVRRIDELRRRQHMPRQVFIQQLAAGGGTTNDRRKPQFVDLASRTSLSSLGHWLDSGANMVRITEALPGAGEHPHHDPAGRPRVSELAVSLRWPRQEAR</sequence>
<proteinExistence type="predicted"/>
<reference evidence="2 3" key="1">
    <citation type="submission" date="2016-10" db="EMBL/GenBank/DDBJ databases">
        <authorList>
            <person name="de Groot N.N."/>
        </authorList>
    </citation>
    <scope>NUCLEOTIDE SEQUENCE [LARGE SCALE GENOMIC DNA]</scope>
    <source>
        <strain evidence="2 3">KPR-7B</strain>
    </source>
</reference>
<evidence type="ECO:0000313" key="3">
    <source>
        <dbReference type="Proteomes" id="UP000199671"/>
    </source>
</evidence>
<feature type="compositionally biased region" description="Basic and acidic residues" evidence="1">
    <location>
        <begin position="777"/>
        <end position="789"/>
    </location>
</feature>
<dbReference type="OrthoDB" id="2442707at2"/>
<name>A0A1G9YYG2_9ACTO</name>
<gene>
    <name evidence="2" type="ORF">SAMN04487766_1157</name>
</gene>
<dbReference type="EMBL" id="FNHU01000015">
    <property type="protein sequence ID" value="SDN14212.1"/>
    <property type="molecule type" value="Genomic_DNA"/>
</dbReference>
<accession>A0A1G9YYG2</accession>